<keyword evidence="3" id="KW-1185">Reference proteome</keyword>
<feature type="domain" description="Phage tail collar" evidence="1">
    <location>
        <begin position="7"/>
        <end position="63"/>
    </location>
</feature>
<dbReference type="SUPFAM" id="SSF88874">
    <property type="entry name" value="Receptor-binding domain of short tail fibre protein gp12"/>
    <property type="match status" value="1"/>
</dbReference>
<dbReference type="EMBL" id="CAKMMF010000031">
    <property type="protein sequence ID" value="CAH1218556.1"/>
    <property type="molecule type" value="Genomic_DNA"/>
</dbReference>
<dbReference type="RefSeq" id="WP_236344904.1">
    <property type="nucleotide sequence ID" value="NZ_CAKMMF010000031.1"/>
</dbReference>
<reference evidence="2" key="1">
    <citation type="submission" date="2022-01" db="EMBL/GenBank/DDBJ databases">
        <authorList>
            <person name="Criscuolo A."/>
        </authorList>
    </citation>
    <scope>NUCLEOTIDE SEQUENCE</scope>
    <source>
        <strain evidence="2">CIP111893</strain>
    </source>
</reference>
<evidence type="ECO:0000259" key="1">
    <source>
        <dbReference type="Pfam" id="PF07484"/>
    </source>
</evidence>
<name>A0ABN8GW72_9BACL</name>
<dbReference type="InterPro" id="IPR037053">
    <property type="entry name" value="Phage_tail_collar_dom_sf"/>
</dbReference>
<accession>A0ABN8GW72</accession>
<dbReference type="Proteomes" id="UP000838686">
    <property type="component" value="Unassembled WGS sequence"/>
</dbReference>
<evidence type="ECO:0000313" key="3">
    <source>
        <dbReference type="Proteomes" id="UP000838686"/>
    </source>
</evidence>
<proteinExistence type="predicted"/>
<dbReference type="Gene3D" id="3.90.1340.10">
    <property type="entry name" value="Phage tail collar domain"/>
    <property type="match status" value="1"/>
</dbReference>
<protein>
    <recommendedName>
        <fullName evidence="1">Phage tail collar domain-containing protein</fullName>
    </recommendedName>
</protein>
<comment type="caution">
    <text evidence="2">The sequence shown here is derived from an EMBL/GenBank/DDBJ whole genome shotgun (WGS) entry which is preliminary data.</text>
</comment>
<dbReference type="InterPro" id="IPR011083">
    <property type="entry name" value="Phage_tail_collar_dom"/>
</dbReference>
<evidence type="ECO:0000313" key="2">
    <source>
        <dbReference type="EMBL" id="CAH1218556.1"/>
    </source>
</evidence>
<organism evidence="2 3">
    <name type="scientific">Paenibacillus plantiphilus</name>
    <dbReference type="NCBI Taxonomy" id="2905650"/>
    <lineage>
        <taxon>Bacteria</taxon>
        <taxon>Bacillati</taxon>
        <taxon>Bacillota</taxon>
        <taxon>Bacilli</taxon>
        <taxon>Bacillales</taxon>
        <taxon>Paenibacillaceae</taxon>
        <taxon>Paenibacillus</taxon>
    </lineage>
</organism>
<dbReference type="Pfam" id="PF07484">
    <property type="entry name" value="Collar"/>
    <property type="match status" value="1"/>
</dbReference>
<sequence length="169" mass="17809">MSDMYVGEIRMFTGNYAPVGWAMCNGQLLSISQNEVLYTLIGTTYGGDGRTTFALPDLQGRLPIHMNSSYPIGAKSGTESVTLLSTQMPAHTHIPNASNVEGTNANPANAVWSATTVVNVTPYAATAPNTAMNPQSIGNAGGSQPHDNMMPFLTVSFIIALQGIFPSQG</sequence>
<gene>
    <name evidence="2" type="ORF">PAECIP111893_04444</name>
</gene>